<dbReference type="Proteomes" id="UP000275078">
    <property type="component" value="Unassembled WGS sequence"/>
</dbReference>
<accession>A0A3N4IJD8</accession>
<evidence type="ECO:0000313" key="1">
    <source>
        <dbReference type="EMBL" id="RPA85756.1"/>
    </source>
</evidence>
<keyword evidence="2" id="KW-1185">Reference proteome</keyword>
<name>A0A3N4IJD8_ASCIM</name>
<dbReference type="AlphaFoldDB" id="A0A3N4IJD8"/>
<evidence type="ECO:0000313" key="2">
    <source>
        <dbReference type="Proteomes" id="UP000275078"/>
    </source>
</evidence>
<protein>
    <submittedName>
        <fullName evidence="1">Uncharacterized protein</fullName>
    </submittedName>
</protein>
<gene>
    <name evidence="1" type="ORF">BJ508DRAFT_322356</name>
</gene>
<proteinExistence type="predicted"/>
<dbReference type="EMBL" id="ML119652">
    <property type="protein sequence ID" value="RPA85756.1"/>
    <property type="molecule type" value="Genomic_DNA"/>
</dbReference>
<organism evidence="1 2">
    <name type="scientific">Ascobolus immersus RN42</name>
    <dbReference type="NCBI Taxonomy" id="1160509"/>
    <lineage>
        <taxon>Eukaryota</taxon>
        <taxon>Fungi</taxon>
        <taxon>Dikarya</taxon>
        <taxon>Ascomycota</taxon>
        <taxon>Pezizomycotina</taxon>
        <taxon>Pezizomycetes</taxon>
        <taxon>Pezizales</taxon>
        <taxon>Ascobolaceae</taxon>
        <taxon>Ascobolus</taxon>
    </lineage>
</organism>
<sequence length="666" mass="74620">MAQKTDQKDTKAETFSDSVFMEIKQILTSSTLNKLPPLDKETFQEAVRSPACTLLHVANKENPNLEMLRYAIAALKNENDIITSNLRRPCLQEVNKAMKQCFILLWDSRKLERPSRFAAFYCSMIVFVTIITQERVLISEDPALNYISKSVRQYYPQEIAIDQQGTCTFYYKMHWLPRMEHAGGIPSDDSKYQAARNIVSSKACDQGIPWFGITEFWFGFAEVHVPVLVLLASEECDLSLESAGLPVIQLKADISQNLSDTEYPASNPSCDSTVPSGIVEKADDIFWGDCRDQLDEHGHVLKRNIFRHFSMVRGHAPRAGRDEDMPQQQRLFHGASIGQIDVAERGSLGLFIATEPQLTDEPMFLTAGHIARHPTILQNPSRLDTKVKLFKHAIGPTALGGRPGKWDRSPEGQAKLGSILAAEATVGRSLHSEVGVTADGWLLNYSICRTNASQPLRNGFAEFSRSLLFEIVWYLLDYSPPLRERFFRSDEDSGYIAETLEKGVDRIEDAVPDGLEYVFFFGATSGLREGVVNGRELECFQKNPAKCTNVTDPLDSYDRYRAQMILPEDRSKDDICQEGDFGSAVLKAVVLPDGKIRIAWCGLLVSLVRIDVKFCSSFLGCMVGLMIPAFVLVGHVRRSLGVEIVLPRRDDVSTEEDADDADRRQA</sequence>
<reference evidence="1 2" key="1">
    <citation type="journal article" date="2018" name="Nat. Ecol. Evol.">
        <title>Pezizomycetes genomes reveal the molecular basis of ectomycorrhizal truffle lifestyle.</title>
        <authorList>
            <person name="Murat C."/>
            <person name="Payen T."/>
            <person name="Noel B."/>
            <person name="Kuo A."/>
            <person name="Morin E."/>
            <person name="Chen J."/>
            <person name="Kohler A."/>
            <person name="Krizsan K."/>
            <person name="Balestrini R."/>
            <person name="Da Silva C."/>
            <person name="Montanini B."/>
            <person name="Hainaut M."/>
            <person name="Levati E."/>
            <person name="Barry K.W."/>
            <person name="Belfiori B."/>
            <person name="Cichocki N."/>
            <person name="Clum A."/>
            <person name="Dockter R.B."/>
            <person name="Fauchery L."/>
            <person name="Guy J."/>
            <person name="Iotti M."/>
            <person name="Le Tacon F."/>
            <person name="Lindquist E.A."/>
            <person name="Lipzen A."/>
            <person name="Malagnac F."/>
            <person name="Mello A."/>
            <person name="Molinier V."/>
            <person name="Miyauchi S."/>
            <person name="Poulain J."/>
            <person name="Riccioni C."/>
            <person name="Rubini A."/>
            <person name="Sitrit Y."/>
            <person name="Splivallo R."/>
            <person name="Traeger S."/>
            <person name="Wang M."/>
            <person name="Zifcakova L."/>
            <person name="Wipf D."/>
            <person name="Zambonelli A."/>
            <person name="Paolocci F."/>
            <person name="Nowrousian M."/>
            <person name="Ottonello S."/>
            <person name="Baldrian P."/>
            <person name="Spatafora J.W."/>
            <person name="Henrissat B."/>
            <person name="Nagy L.G."/>
            <person name="Aury J.M."/>
            <person name="Wincker P."/>
            <person name="Grigoriev I.V."/>
            <person name="Bonfante P."/>
            <person name="Martin F.M."/>
        </authorList>
    </citation>
    <scope>NUCLEOTIDE SEQUENCE [LARGE SCALE GENOMIC DNA]</scope>
    <source>
        <strain evidence="1 2">RN42</strain>
    </source>
</reference>